<name>A0ABZ2BAU3_9HYPH</name>
<gene>
    <name evidence="1" type="ORF">RB548_04315</name>
</gene>
<dbReference type="EMBL" id="CP133148">
    <property type="protein sequence ID" value="WVT04642.1"/>
    <property type="molecule type" value="Genomic_DNA"/>
</dbReference>
<dbReference type="Proteomes" id="UP001432360">
    <property type="component" value="Chromosome"/>
</dbReference>
<accession>A0ABZ2BAU3</accession>
<evidence type="ECO:0000313" key="1">
    <source>
        <dbReference type="EMBL" id="WVT04642.1"/>
    </source>
</evidence>
<evidence type="ECO:0000313" key="2">
    <source>
        <dbReference type="Proteomes" id="UP001432360"/>
    </source>
</evidence>
<sequence length="109" mass="11915">MALWTCISCGATERLTFYPDCCSSCGGSLTDESHRTLVDDDEDLPAALYHDAEMGDRAAIVALWQAGALDWSYPSASIETMRSVIDDMLLENRVSVMMAVYSAPEREAA</sequence>
<keyword evidence="2" id="KW-1185">Reference proteome</keyword>
<organism evidence="1 2">
    <name type="scientific">Sinorhizobium chiapasense</name>
    <dbReference type="NCBI Taxonomy" id="501572"/>
    <lineage>
        <taxon>Bacteria</taxon>
        <taxon>Pseudomonadati</taxon>
        <taxon>Pseudomonadota</taxon>
        <taxon>Alphaproteobacteria</taxon>
        <taxon>Hyphomicrobiales</taxon>
        <taxon>Rhizobiaceae</taxon>
        <taxon>Sinorhizobium/Ensifer group</taxon>
        <taxon>Sinorhizobium</taxon>
    </lineage>
</organism>
<reference evidence="1" key="1">
    <citation type="submission" date="2023-08" db="EMBL/GenBank/DDBJ databases">
        <title>Complete genome sequence of Sinorhizobium chiapanecum ITTG S70 isolated from Acaciella angustissima nodules in Chiapas-Mexico.</title>
        <authorList>
            <person name="Rincon-Rosales R."/>
            <person name="Rogel M.A."/>
            <person name="Rincon-Medina C.I."/>
            <person name="Guerrero G."/>
            <person name="Manzano-Gomez L.A."/>
            <person name="Lopez-Lopez A."/>
            <person name="Rincon Molina F.A."/>
            <person name="Martinez-Romero E."/>
        </authorList>
    </citation>
    <scope>NUCLEOTIDE SEQUENCE</scope>
    <source>
        <strain evidence="1">ITTG S70</strain>
    </source>
</reference>
<proteinExistence type="predicted"/>
<dbReference type="RefSeq" id="WP_331373803.1">
    <property type="nucleotide sequence ID" value="NZ_CP133148.1"/>
</dbReference>
<protein>
    <submittedName>
        <fullName evidence="1">Uncharacterized protein</fullName>
    </submittedName>
</protein>